<dbReference type="InterPro" id="IPR051781">
    <property type="entry name" value="Metallo-dep_Hydrolase"/>
</dbReference>
<dbReference type="InterPro" id="IPR006680">
    <property type="entry name" value="Amidohydro-rel"/>
</dbReference>
<dbReference type="SUPFAM" id="SSF51556">
    <property type="entry name" value="Metallo-dependent hydrolases"/>
    <property type="match status" value="1"/>
</dbReference>
<evidence type="ECO:0000259" key="3">
    <source>
        <dbReference type="Pfam" id="PF01979"/>
    </source>
</evidence>
<dbReference type="InterPro" id="IPR032466">
    <property type="entry name" value="Metal_Hydrolase"/>
</dbReference>
<dbReference type="PANTHER" id="PTHR43135">
    <property type="entry name" value="ALPHA-D-RIBOSE 1-METHYLPHOSPHONATE 5-TRIPHOSPHATE DIPHOSPHATASE"/>
    <property type="match status" value="1"/>
</dbReference>
<feature type="region of interest" description="Disordered" evidence="1">
    <location>
        <begin position="1"/>
        <end position="27"/>
    </location>
</feature>
<dbReference type="GO" id="GO:0016810">
    <property type="term" value="F:hydrolase activity, acting on carbon-nitrogen (but not peptide) bonds"/>
    <property type="evidence" value="ECO:0007669"/>
    <property type="project" value="InterPro"/>
</dbReference>
<name>A0A371DR29_9APHY</name>
<keyword evidence="5" id="KW-1185">Reference proteome</keyword>
<dbReference type="Gene3D" id="2.30.40.10">
    <property type="entry name" value="Urease, subunit C, domain 1"/>
    <property type="match status" value="1"/>
</dbReference>
<keyword evidence="2" id="KW-0472">Membrane</keyword>
<dbReference type="InterPro" id="IPR011059">
    <property type="entry name" value="Metal-dep_hydrolase_composite"/>
</dbReference>
<organism evidence="4 5">
    <name type="scientific">Lentinus brumalis</name>
    <dbReference type="NCBI Taxonomy" id="2498619"/>
    <lineage>
        <taxon>Eukaryota</taxon>
        <taxon>Fungi</taxon>
        <taxon>Dikarya</taxon>
        <taxon>Basidiomycota</taxon>
        <taxon>Agaricomycotina</taxon>
        <taxon>Agaricomycetes</taxon>
        <taxon>Polyporales</taxon>
        <taxon>Polyporaceae</taxon>
        <taxon>Lentinus</taxon>
    </lineage>
</organism>
<keyword evidence="4" id="KW-0378">Hydrolase</keyword>
<accession>A0A371DR29</accession>
<dbReference type="Pfam" id="PF01979">
    <property type="entry name" value="Amidohydro_1"/>
    <property type="match status" value="1"/>
</dbReference>
<sequence length="976" mass="104606">MQPGDQKSRGHDSLPAPAPYTGPRRKPNSHRTLFGLFVLLATTSAVYISSGIFQLSSDDSAVVVPQDAQSTLAKCRSLQLKPGPPADFYSRTQSDRFQVGTASVLIRNAKIWTGNDSGREVLNGDIFLDKGIIKAVGHVPSDILNKYAAVTTIDAEGAWLTPGIVDLHSHLGGQPSPALSGSDDGNSYKGPIVPWLRALDALNTHDDGYRDSMSGGVTTSLILPGSLNGIAGQGLVMKLRPTKERSPTSMLLEPPLGINGTYVPPDATPRFGHMKFVVLCENPKYYQDTRMDTVWAVRHAYDAARTIKNAQDDYCEKVLYGDWRSLGSKKFPADLQWQPLVDILRGRTKVQTHCYEAVDLDNFLSNEFQFEVAAFHHAHEAYLVPEVLKRAYNNTPAIAMFSTFARYKREGYRHSEFAPRVLADEGFDVVMKSDHSAIPSRNLIGEAAIAHHYGLSENVALAAVISTPAKVLGLDHRIGYIKEGYDADIVLWDSHPLALGATPTQVVIDGILQFPHAHIVSKPAAHQRAPTTPKWDVETTRTLEHDGLPPLEPKFRPHMVVFTNVSQFWTRDEVQGTVVDMFATQGALDFGSSGVVVAEQGRVVCSGAATSCASSSHLSSSEATVVDLAGGAVQPGLVNYGAELGLSEIFTEASTRDGYVADPLQGQPSFFGPGGYVAKAIDGLQFGTRDALCAGVSRGVTVSVTSPSHNAWLSGISTAFSLGAPHKLSRGAILRDVVAVHVSLTHGDSEPSVSTKIEAMRRLLTKGVDGEIGAWFQLVSNGTLPLVVNVHSADIVATLISLKKEVEAKTGNAIKLTIAGATEAHLLAAELAQANVGVMVTPSRSFPYYWDERRTLPGPPQTADSLIGYLIKHNITVGVGPRGIGAIGHPGVIDIANSRARNLRFDIGEAMLDAGPGLLDKASTFALASVNVEKLLGLDLAGEEQDLVATAGGDLLDYEGKVIAVISPRRGLVDVF</sequence>
<evidence type="ECO:0000313" key="4">
    <source>
        <dbReference type="EMBL" id="RDX54996.1"/>
    </source>
</evidence>
<dbReference type="AlphaFoldDB" id="A0A371DR29"/>
<feature type="compositionally biased region" description="Basic and acidic residues" evidence="1">
    <location>
        <begin position="1"/>
        <end position="12"/>
    </location>
</feature>
<evidence type="ECO:0000256" key="1">
    <source>
        <dbReference type="SAM" id="MobiDB-lite"/>
    </source>
</evidence>
<evidence type="ECO:0000313" key="5">
    <source>
        <dbReference type="Proteomes" id="UP000256964"/>
    </source>
</evidence>
<feature type="domain" description="Amidohydrolase-related" evidence="3">
    <location>
        <begin position="418"/>
        <end position="510"/>
    </location>
</feature>
<dbReference type="OrthoDB" id="10258955at2759"/>
<dbReference type="Proteomes" id="UP000256964">
    <property type="component" value="Unassembled WGS sequence"/>
</dbReference>
<reference evidence="4 5" key="1">
    <citation type="journal article" date="2018" name="Biotechnol. Biofuels">
        <title>Integrative visual omics of the white-rot fungus Polyporus brumalis exposes the biotechnological potential of its oxidative enzymes for delignifying raw plant biomass.</title>
        <authorList>
            <person name="Miyauchi S."/>
            <person name="Rancon A."/>
            <person name="Drula E."/>
            <person name="Hage H."/>
            <person name="Chaduli D."/>
            <person name="Favel A."/>
            <person name="Grisel S."/>
            <person name="Henrissat B."/>
            <person name="Herpoel-Gimbert I."/>
            <person name="Ruiz-Duenas F.J."/>
            <person name="Chevret D."/>
            <person name="Hainaut M."/>
            <person name="Lin J."/>
            <person name="Wang M."/>
            <person name="Pangilinan J."/>
            <person name="Lipzen A."/>
            <person name="Lesage-Meessen L."/>
            <person name="Navarro D."/>
            <person name="Riley R."/>
            <person name="Grigoriev I.V."/>
            <person name="Zhou S."/>
            <person name="Raouche S."/>
            <person name="Rosso M.N."/>
        </authorList>
    </citation>
    <scope>NUCLEOTIDE SEQUENCE [LARGE SCALE GENOMIC DNA]</scope>
    <source>
        <strain evidence="4 5">BRFM 1820</strain>
    </source>
</reference>
<protein>
    <submittedName>
        <fullName evidence="4">Composite domain of metallo-dependent hydrolase</fullName>
    </submittedName>
</protein>
<dbReference type="SUPFAM" id="SSF51338">
    <property type="entry name" value="Composite domain of metallo-dependent hydrolases"/>
    <property type="match status" value="1"/>
</dbReference>
<keyword evidence="2" id="KW-0812">Transmembrane</keyword>
<dbReference type="PANTHER" id="PTHR43135:SF3">
    <property type="entry name" value="ALPHA-D-RIBOSE 1-METHYLPHOSPHONATE 5-TRIPHOSPHATE DIPHOSPHATASE"/>
    <property type="match status" value="1"/>
</dbReference>
<feature type="transmembrane region" description="Helical" evidence="2">
    <location>
        <begin position="33"/>
        <end position="53"/>
    </location>
</feature>
<gene>
    <name evidence="4" type="ORF">OH76DRAFT_1529627</name>
</gene>
<dbReference type="STRING" id="139420.A0A371DR29"/>
<keyword evidence="2" id="KW-1133">Transmembrane helix</keyword>
<dbReference type="Gene3D" id="3.20.20.140">
    <property type="entry name" value="Metal-dependent hydrolases"/>
    <property type="match status" value="2"/>
</dbReference>
<evidence type="ECO:0000256" key="2">
    <source>
        <dbReference type="SAM" id="Phobius"/>
    </source>
</evidence>
<proteinExistence type="predicted"/>
<dbReference type="EMBL" id="KZ857383">
    <property type="protein sequence ID" value="RDX54996.1"/>
    <property type="molecule type" value="Genomic_DNA"/>
</dbReference>